<feature type="compositionally biased region" description="Basic residues" evidence="1">
    <location>
        <begin position="74"/>
        <end position="87"/>
    </location>
</feature>
<reference evidence="2 3" key="2">
    <citation type="submission" date="2018-10" db="EMBL/GenBank/DDBJ databases">
        <authorList>
            <consortium name="Pathogen Informatics"/>
        </authorList>
    </citation>
    <scope>NUCLEOTIDE SEQUENCE [LARGE SCALE GENOMIC DNA]</scope>
</reference>
<evidence type="ECO:0000313" key="4">
    <source>
        <dbReference type="WBParaSite" id="EVEC_0001174201-mRNA-1"/>
    </source>
</evidence>
<proteinExistence type="predicted"/>
<dbReference type="WBParaSite" id="EVEC_0001174201-mRNA-1">
    <property type="protein sequence ID" value="EVEC_0001174201-mRNA-1"/>
    <property type="gene ID" value="EVEC_0001174201"/>
</dbReference>
<name>A0A0N4VLH4_ENTVE</name>
<accession>A0A0N4VLH4</accession>
<dbReference type="Proteomes" id="UP000274131">
    <property type="component" value="Unassembled WGS sequence"/>
</dbReference>
<keyword evidence="3" id="KW-1185">Reference proteome</keyword>
<protein>
    <submittedName>
        <fullName evidence="2 4">Uncharacterized protein</fullName>
    </submittedName>
</protein>
<dbReference type="AlphaFoldDB" id="A0A0N4VLH4"/>
<evidence type="ECO:0000313" key="3">
    <source>
        <dbReference type="Proteomes" id="UP000274131"/>
    </source>
</evidence>
<feature type="region of interest" description="Disordered" evidence="1">
    <location>
        <begin position="37"/>
        <end position="89"/>
    </location>
</feature>
<sequence>MADDARREITNLHYKLQVIQSFIIIQTGEVRMTIISPLPFSSPKNRKEEKNENEKEGEEEVEQRKKKEKDKEKEKKKKKKKREKRMAKATQRYFFLKRSTETVKGKEWKHGEDEEKKKKREELPIYGYKHPFFYTFPSSYPRTPRSFLPYRPSPFLVVHSSFNPPPNSQAISLVNSSEMSVQIGEEITGKKL</sequence>
<feature type="compositionally biased region" description="Basic and acidic residues" evidence="1">
    <location>
        <begin position="62"/>
        <end position="73"/>
    </location>
</feature>
<feature type="compositionally biased region" description="Basic and acidic residues" evidence="1">
    <location>
        <begin position="45"/>
        <end position="54"/>
    </location>
</feature>
<gene>
    <name evidence="2" type="ORF">EVEC_LOCUS11020</name>
</gene>
<organism evidence="4">
    <name type="scientific">Enterobius vermicularis</name>
    <name type="common">Human pinworm</name>
    <dbReference type="NCBI Taxonomy" id="51028"/>
    <lineage>
        <taxon>Eukaryota</taxon>
        <taxon>Metazoa</taxon>
        <taxon>Ecdysozoa</taxon>
        <taxon>Nematoda</taxon>
        <taxon>Chromadorea</taxon>
        <taxon>Rhabditida</taxon>
        <taxon>Spirurina</taxon>
        <taxon>Oxyuridomorpha</taxon>
        <taxon>Oxyuroidea</taxon>
        <taxon>Oxyuridae</taxon>
        <taxon>Enterobius</taxon>
    </lineage>
</organism>
<evidence type="ECO:0000256" key="1">
    <source>
        <dbReference type="SAM" id="MobiDB-lite"/>
    </source>
</evidence>
<dbReference type="EMBL" id="UXUI01011484">
    <property type="protein sequence ID" value="VDD96269.1"/>
    <property type="molecule type" value="Genomic_DNA"/>
</dbReference>
<evidence type="ECO:0000313" key="2">
    <source>
        <dbReference type="EMBL" id="VDD96269.1"/>
    </source>
</evidence>
<reference evidence="4" key="1">
    <citation type="submission" date="2017-02" db="UniProtKB">
        <authorList>
            <consortium name="WormBaseParasite"/>
        </authorList>
    </citation>
    <scope>IDENTIFICATION</scope>
</reference>